<accession>A0A2G1BVT5</accession>
<dbReference type="PROSITE" id="PS51257">
    <property type="entry name" value="PROKAR_LIPOPROTEIN"/>
    <property type="match status" value="1"/>
</dbReference>
<protein>
    <submittedName>
        <fullName evidence="2">Uncharacterized protein</fullName>
    </submittedName>
</protein>
<dbReference type="Proteomes" id="UP001242342">
    <property type="component" value="Unassembled WGS sequence"/>
</dbReference>
<reference evidence="2" key="2">
    <citation type="submission" date="2017-10" db="EMBL/GenBank/DDBJ databases">
        <authorList>
            <person name="Enke T.N."/>
            <person name="Cordero O.X."/>
        </authorList>
    </citation>
    <scope>NUCLEOTIDE SEQUENCE</scope>
    <source>
        <strain evidence="2">4G03</strain>
    </source>
</reference>
<evidence type="ECO:0000313" key="1">
    <source>
        <dbReference type="EMBL" id="MDP2540179.1"/>
    </source>
</evidence>
<comment type="caution">
    <text evidence="2">The sequence shown here is derived from an EMBL/GenBank/DDBJ whole genome shotgun (WGS) entry which is preliminary data.</text>
</comment>
<gene>
    <name evidence="2" type="ORF">CSC81_06905</name>
    <name evidence="1" type="ORF">Q8W23_01690</name>
</gene>
<evidence type="ECO:0000313" key="4">
    <source>
        <dbReference type="Proteomes" id="UP001242342"/>
    </source>
</evidence>
<evidence type="ECO:0000313" key="2">
    <source>
        <dbReference type="EMBL" id="PHN98126.1"/>
    </source>
</evidence>
<proteinExistence type="predicted"/>
<name>A0A2G1BVT5_9FLAO</name>
<evidence type="ECO:0000313" key="3">
    <source>
        <dbReference type="Proteomes" id="UP000222163"/>
    </source>
</evidence>
<dbReference type="SUPFAM" id="SSF55486">
    <property type="entry name" value="Metalloproteases ('zincins'), catalytic domain"/>
    <property type="match status" value="1"/>
</dbReference>
<reference evidence="2 3" key="1">
    <citation type="journal article" date="2016" name="Nat. Commun.">
        <title>Microbial interactions lead to rapid micro-scale successions on model marine particles.</title>
        <authorList>
            <person name="Datta M.S."/>
            <person name="Sliwerska E."/>
            <person name="Gore J."/>
            <person name="Polz M.F."/>
            <person name="Cordero O.X."/>
        </authorList>
    </citation>
    <scope>NUCLEOTIDE SEQUENCE [LARGE SCALE GENOMIC DNA]</scope>
    <source>
        <strain evidence="2 3">4G03</strain>
    </source>
</reference>
<dbReference type="EMBL" id="PDUU01000004">
    <property type="protein sequence ID" value="PHN98126.1"/>
    <property type="molecule type" value="Genomic_DNA"/>
</dbReference>
<dbReference type="EMBL" id="JAUYVU010000001">
    <property type="protein sequence ID" value="MDP2540179.1"/>
    <property type="molecule type" value="Genomic_DNA"/>
</dbReference>
<keyword evidence="4" id="KW-1185">Reference proteome</keyword>
<reference evidence="1 4" key="3">
    <citation type="submission" date="2023-07" db="EMBL/GenBank/DDBJ databases">
        <title>Genome content predicts the carbon catabolic preferences of heterotrophic bacteria.</title>
        <authorList>
            <person name="Gralka M."/>
        </authorList>
    </citation>
    <scope>NUCLEOTIDE SEQUENCE [LARGE SCALE GENOMIC DNA]</scope>
    <source>
        <strain evidence="1 4">4G03</strain>
    </source>
</reference>
<organism evidence="2 3">
    <name type="scientific">Tenacibaculum discolor</name>
    <dbReference type="NCBI Taxonomy" id="361581"/>
    <lineage>
        <taxon>Bacteria</taxon>
        <taxon>Pseudomonadati</taxon>
        <taxon>Bacteroidota</taxon>
        <taxon>Flavobacteriia</taxon>
        <taxon>Flavobacteriales</taxon>
        <taxon>Flavobacteriaceae</taxon>
        <taxon>Tenacibaculum</taxon>
    </lineage>
</organism>
<dbReference type="AlphaFoldDB" id="A0A2G1BVT5"/>
<dbReference type="RefSeq" id="WP_099215029.1">
    <property type="nucleotide sequence ID" value="NZ_JAUYVU010000001.1"/>
</dbReference>
<sequence length="353" mass="39912">MKLLFKTLVCSIFLFLSCSDKESIPNVELKTYSFDSETNSSLMFQDGEPQEVMTSESRVYEISKVIRVKPIDNKTIEVANFAPIDIEDITITATIEAEGFHKPIKLFKIDKIRAHGKQEINYPFINNSSLFLNTSNQEVDLSNFKDTGIDPSNIVFDFTGDNEIIQKLKGLHKLKWTIKYHDFDTDNNPDNNWAENITAKDIRRFTGLMINLGVVFASDNFKNEFISENIIGNDGTTALTENEKKGAYNIILNKTRYNCGKVVNVSGLGGGATFGLAEHVLRDYIRKETGFITAHEIGHTIGYNHSSNMTYPHEVDGISTGISPVTTRIMNQFFENDLFPVTLENYYLSSDFE</sequence>
<dbReference type="Proteomes" id="UP000222163">
    <property type="component" value="Unassembled WGS sequence"/>
</dbReference>